<keyword evidence="3" id="KW-1185">Reference proteome</keyword>
<name>A0ABQ5K6J7_9EUKA</name>
<evidence type="ECO:0000256" key="1">
    <source>
        <dbReference type="SAM" id="MobiDB-lite"/>
    </source>
</evidence>
<organism evidence="2 3">
    <name type="scientific">Aduncisulcus paluster</name>
    <dbReference type="NCBI Taxonomy" id="2918883"/>
    <lineage>
        <taxon>Eukaryota</taxon>
        <taxon>Metamonada</taxon>
        <taxon>Carpediemonas-like organisms</taxon>
        <taxon>Aduncisulcus</taxon>
    </lineage>
</organism>
<dbReference type="Proteomes" id="UP001057375">
    <property type="component" value="Unassembled WGS sequence"/>
</dbReference>
<comment type="caution">
    <text evidence="2">The sequence shown here is derived from an EMBL/GenBank/DDBJ whole genome shotgun (WGS) entry which is preliminary data.</text>
</comment>
<reference evidence="2" key="1">
    <citation type="submission" date="2022-03" db="EMBL/GenBank/DDBJ databases">
        <title>Draft genome sequence of Aduncisulcus paluster, a free-living microaerophilic Fornicata.</title>
        <authorList>
            <person name="Yuyama I."/>
            <person name="Kume K."/>
            <person name="Tamura T."/>
            <person name="Inagaki Y."/>
            <person name="Hashimoto T."/>
        </authorList>
    </citation>
    <scope>NUCLEOTIDE SEQUENCE</scope>
    <source>
        <strain evidence="2">NY0171</strain>
    </source>
</reference>
<gene>
    <name evidence="2" type="ORF">ADUPG1_013902</name>
</gene>
<sequence length="200" mass="22380">MQKEDFGIPTHRKGHVLPPDDFAYGSAARSKRFEDSAAACLQWDGSRAQPKKVVQRKPEAAAQNHFVGESKKKVTRTSLQPKRAEPKGVSDLPSDHAFGKVSHDKHDMRGIISHDYAAKDEKNPSEKKAAAYKAAQRKSVPGAFRKPGQRLETKTSSSMYSSLQSDMKEQAEAFKMKQFKDVEGCISRYIPLHEPKPEDK</sequence>
<evidence type="ECO:0000313" key="3">
    <source>
        <dbReference type="Proteomes" id="UP001057375"/>
    </source>
</evidence>
<dbReference type="EMBL" id="BQXS01012754">
    <property type="protein sequence ID" value="GKT27567.1"/>
    <property type="molecule type" value="Genomic_DNA"/>
</dbReference>
<evidence type="ECO:0000313" key="2">
    <source>
        <dbReference type="EMBL" id="GKT27567.1"/>
    </source>
</evidence>
<accession>A0ABQ5K6J7</accession>
<proteinExistence type="predicted"/>
<feature type="compositionally biased region" description="Basic and acidic residues" evidence="1">
    <location>
        <begin position="82"/>
        <end position="109"/>
    </location>
</feature>
<feature type="region of interest" description="Disordered" evidence="1">
    <location>
        <begin position="45"/>
        <end position="164"/>
    </location>
</feature>
<feature type="compositionally biased region" description="Basic and acidic residues" evidence="1">
    <location>
        <begin position="116"/>
        <end position="129"/>
    </location>
</feature>
<feature type="region of interest" description="Disordered" evidence="1">
    <location>
        <begin position="1"/>
        <end position="20"/>
    </location>
</feature>
<protein>
    <submittedName>
        <fullName evidence="2">Uncharacterized protein</fullName>
    </submittedName>
</protein>